<dbReference type="PANTHER" id="PTHR46797">
    <property type="entry name" value="HTH-TYPE TRANSCRIPTIONAL REGULATOR"/>
    <property type="match status" value="1"/>
</dbReference>
<protein>
    <submittedName>
        <fullName evidence="2">Uncharacterized protein</fullName>
    </submittedName>
</protein>
<dbReference type="SUPFAM" id="SSF47413">
    <property type="entry name" value="lambda repressor-like DNA-binding domains"/>
    <property type="match status" value="1"/>
</dbReference>
<keyword evidence="3" id="KW-1185">Reference proteome</keyword>
<dbReference type="SMART" id="SM00530">
    <property type="entry name" value="HTH_XRE"/>
    <property type="match status" value="1"/>
</dbReference>
<dbReference type="PROSITE" id="PS50943">
    <property type="entry name" value="HTH_CROC1"/>
    <property type="match status" value="1"/>
</dbReference>
<dbReference type="RefSeq" id="WP_184091092.1">
    <property type="nucleotide sequence ID" value="NZ_AP023367.1"/>
</dbReference>
<dbReference type="GO" id="GO:0005829">
    <property type="term" value="C:cytosol"/>
    <property type="evidence" value="ECO:0007669"/>
    <property type="project" value="TreeGrafter"/>
</dbReference>
<dbReference type="InterPro" id="IPR001387">
    <property type="entry name" value="Cro/C1-type_HTH"/>
</dbReference>
<evidence type="ECO:0000256" key="1">
    <source>
        <dbReference type="ARBA" id="ARBA00023125"/>
    </source>
</evidence>
<evidence type="ECO:0000313" key="3">
    <source>
        <dbReference type="Proteomes" id="UP000515561"/>
    </source>
</evidence>
<dbReference type="Pfam" id="PF12844">
    <property type="entry name" value="HTH_19"/>
    <property type="match status" value="1"/>
</dbReference>
<reference evidence="2 3" key="1">
    <citation type="journal article" date="2016" name="Int. J. Syst. Evol. Microbiol.">
        <title>Descriptions of Anaerotaenia torta gen. nov., sp. nov. and Anaerocolumna cellulosilytica gen. nov., sp. nov. isolated from a methanogenic reactor of cattle waste.</title>
        <authorList>
            <person name="Uek A."/>
            <person name="Ohtaki Y."/>
            <person name="Kaku N."/>
            <person name="Ueki K."/>
        </authorList>
    </citation>
    <scope>NUCLEOTIDE SEQUENCE [LARGE SCALE GENOMIC DNA]</scope>
    <source>
        <strain evidence="2 3">SN021</strain>
    </source>
</reference>
<dbReference type="CDD" id="cd00093">
    <property type="entry name" value="HTH_XRE"/>
    <property type="match status" value="1"/>
</dbReference>
<dbReference type="Proteomes" id="UP000515561">
    <property type="component" value="Chromosome"/>
</dbReference>
<dbReference type="InterPro" id="IPR010982">
    <property type="entry name" value="Lambda_DNA-bd_dom_sf"/>
</dbReference>
<name>A0A6S6QUL6_9FIRM</name>
<organism evidence="2 3">
    <name type="scientific">Anaerocolumna cellulosilytica</name>
    <dbReference type="NCBI Taxonomy" id="433286"/>
    <lineage>
        <taxon>Bacteria</taxon>
        <taxon>Bacillati</taxon>
        <taxon>Bacillota</taxon>
        <taxon>Clostridia</taxon>
        <taxon>Lachnospirales</taxon>
        <taxon>Lachnospiraceae</taxon>
        <taxon>Anaerocolumna</taxon>
    </lineage>
</organism>
<sequence>MNSFYNEAGSRIRSLREINRFTRERFAEIADISPKFLYEIETGQKGFSADTLYRIAKALSVSCEYILTGDEQGDCSEEALTALKLFNNPQIGTVSQILKLIYELNTKCNK</sequence>
<dbReference type="EMBL" id="AP023367">
    <property type="protein sequence ID" value="BCJ94324.1"/>
    <property type="molecule type" value="Genomic_DNA"/>
</dbReference>
<accession>A0A6S6QUL6</accession>
<dbReference type="InterPro" id="IPR050807">
    <property type="entry name" value="TransReg_Diox_bact_type"/>
</dbReference>
<evidence type="ECO:0000313" key="2">
    <source>
        <dbReference type="EMBL" id="BCJ94324.1"/>
    </source>
</evidence>
<gene>
    <name evidence="2" type="ORF">acsn021_18930</name>
</gene>
<dbReference type="AlphaFoldDB" id="A0A6S6QUL6"/>
<dbReference type="KEGG" id="acel:acsn021_18930"/>
<keyword evidence="1" id="KW-0238">DNA-binding</keyword>
<proteinExistence type="predicted"/>
<dbReference type="GO" id="GO:0003700">
    <property type="term" value="F:DNA-binding transcription factor activity"/>
    <property type="evidence" value="ECO:0007669"/>
    <property type="project" value="TreeGrafter"/>
</dbReference>
<dbReference type="GO" id="GO:0003677">
    <property type="term" value="F:DNA binding"/>
    <property type="evidence" value="ECO:0007669"/>
    <property type="project" value="UniProtKB-KW"/>
</dbReference>
<dbReference type="Gene3D" id="1.10.260.40">
    <property type="entry name" value="lambda repressor-like DNA-binding domains"/>
    <property type="match status" value="1"/>
</dbReference>
<dbReference type="PANTHER" id="PTHR46797:SF1">
    <property type="entry name" value="METHYLPHOSPHONATE SYNTHASE"/>
    <property type="match status" value="1"/>
</dbReference>